<accession>A0AC34QCK3</accession>
<dbReference type="Proteomes" id="UP000887576">
    <property type="component" value="Unplaced"/>
</dbReference>
<dbReference type="WBParaSite" id="JU765_v2.g15156.t1">
    <property type="protein sequence ID" value="JU765_v2.g15156.t1"/>
    <property type="gene ID" value="JU765_v2.g15156"/>
</dbReference>
<sequence>MSRNNSIPDDIIWVEKDMVLSRGHCCGIKLIRVDFKDSSAYKTMNYVDDSGKKNENQAENLMAELINDLMDDNRDLYCG</sequence>
<reference evidence="2" key="1">
    <citation type="submission" date="2022-11" db="UniProtKB">
        <authorList>
            <consortium name="WormBaseParasite"/>
        </authorList>
    </citation>
    <scope>IDENTIFICATION</scope>
</reference>
<evidence type="ECO:0000313" key="1">
    <source>
        <dbReference type="Proteomes" id="UP000887576"/>
    </source>
</evidence>
<protein>
    <submittedName>
        <fullName evidence="2">Uncharacterized protein</fullName>
    </submittedName>
</protein>
<organism evidence="1 2">
    <name type="scientific">Panagrolaimus sp. JU765</name>
    <dbReference type="NCBI Taxonomy" id="591449"/>
    <lineage>
        <taxon>Eukaryota</taxon>
        <taxon>Metazoa</taxon>
        <taxon>Ecdysozoa</taxon>
        <taxon>Nematoda</taxon>
        <taxon>Chromadorea</taxon>
        <taxon>Rhabditida</taxon>
        <taxon>Tylenchina</taxon>
        <taxon>Panagrolaimomorpha</taxon>
        <taxon>Panagrolaimoidea</taxon>
        <taxon>Panagrolaimidae</taxon>
        <taxon>Panagrolaimus</taxon>
    </lineage>
</organism>
<name>A0AC34QCK3_9BILA</name>
<proteinExistence type="predicted"/>
<evidence type="ECO:0000313" key="2">
    <source>
        <dbReference type="WBParaSite" id="JU765_v2.g15156.t1"/>
    </source>
</evidence>